<keyword evidence="4" id="KW-1185">Reference proteome</keyword>
<sequence>MKVAQKLYCGGITTYQAGDEINSNGNLLILGFGAKDVLLEQDIYATLNNSYPSANIVLCSTSGEIYDDAVLDNTVTIIIMEFENTLVKTVSLNIKDQPNSFEAGKMLFDKLNDAELSYVMIISDGGLVNGSELVRGIEQANTHNIPVTGGLAGDGDKFNYTVVGCNEKPKKGNIVAVGFYGKSLKIGHASMGGWEIFGPEKKVTRSASNRLYEIDNKSALELYKQYLGKYADELPGSALLFPLYVRPEGTNNAVVRTILSIDNDEQSMIFAGDIPEGSYVRFMKANFDKLIDAATHAASKALSQFPAKPKLALLISCVGRKLILGKRIDEEIEAVKDIFGEGTMLSGFYSYGEISPLNTNAKCELHNQTMTITTFDEEIN</sequence>
<evidence type="ECO:0008006" key="5">
    <source>
        <dbReference type="Google" id="ProtNLM"/>
    </source>
</evidence>
<dbReference type="Proteomes" id="UP000317010">
    <property type="component" value="Unassembled WGS sequence"/>
</dbReference>
<evidence type="ECO:0000259" key="1">
    <source>
        <dbReference type="SMART" id="SM00897"/>
    </source>
</evidence>
<protein>
    <recommendedName>
        <fullName evidence="5">Histidine kinase</fullName>
    </recommendedName>
</protein>
<dbReference type="PANTHER" id="PTHR40252:SF2">
    <property type="entry name" value="BLR0328 PROTEIN"/>
    <property type="match status" value="1"/>
</dbReference>
<evidence type="ECO:0000259" key="2">
    <source>
        <dbReference type="SMART" id="SM01204"/>
    </source>
</evidence>
<evidence type="ECO:0000313" key="3">
    <source>
        <dbReference type="EMBL" id="TWI95545.1"/>
    </source>
</evidence>
<name>A0A562TPS7_9SPHI</name>
<gene>
    <name evidence="3" type="ORF">JN11_04284</name>
</gene>
<evidence type="ECO:0000313" key="4">
    <source>
        <dbReference type="Proteomes" id="UP000317010"/>
    </source>
</evidence>
<organism evidence="3 4">
    <name type="scientific">Mucilaginibacter frigoritolerans</name>
    <dbReference type="NCBI Taxonomy" id="652788"/>
    <lineage>
        <taxon>Bacteria</taxon>
        <taxon>Pseudomonadati</taxon>
        <taxon>Bacteroidota</taxon>
        <taxon>Sphingobacteriia</taxon>
        <taxon>Sphingobacteriales</taxon>
        <taxon>Sphingobacteriaceae</taxon>
        <taxon>Mucilaginibacter</taxon>
    </lineage>
</organism>
<dbReference type="Pfam" id="PF08495">
    <property type="entry name" value="FIST"/>
    <property type="match status" value="1"/>
</dbReference>
<feature type="domain" description="FIST C-domain" evidence="2">
    <location>
        <begin position="219"/>
        <end position="357"/>
    </location>
</feature>
<dbReference type="PANTHER" id="PTHR40252">
    <property type="entry name" value="BLR0328 PROTEIN"/>
    <property type="match status" value="1"/>
</dbReference>
<dbReference type="OrthoDB" id="9770435at2"/>
<reference evidence="3 4" key="1">
    <citation type="submission" date="2019-07" db="EMBL/GenBank/DDBJ databases">
        <title>Genomic Encyclopedia of Archaeal and Bacterial Type Strains, Phase II (KMG-II): from individual species to whole genera.</title>
        <authorList>
            <person name="Goeker M."/>
        </authorList>
    </citation>
    <scope>NUCLEOTIDE SEQUENCE [LARGE SCALE GENOMIC DNA]</scope>
    <source>
        <strain evidence="3 4">ATCC BAA-1854</strain>
    </source>
</reference>
<feature type="domain" description="FIST" evidence="1">
    <location>
        <begin position="24"/>
        <end position="218"/>
    </location>
</feature>
<dbReference type="AlphaFoldDB" id="A0A562TPS7"/>
<dbReference type="EMBL" id="VLLI01000015">
    <property type="protein sequence ID" value="TWI95545.1"/>
    <property type="molecule type" value="Genomic_DNA"/>
</dbReference>
<dbReference type="InterPro" id="IPR013702">
    <property type="entry name" value="FIST_domain_N"/>
</dbReference>
<dbReference type="Pfam" id="PF10442">
    <property type="entry name" value="FIST_C"/>
    <property type="match status" value="1"/>
</dbReference>
<dbReference type="RefSeq" id="WP_144915866.1">
    <property type="nucleotide sequence ID" value="NZ_VLLI01000015.1"/>
</dbReference>
<comment type="caution">
    <text evidence="3">The sequence shown here is derived from an EMBL/GenBank/DDBJ whole genome shotgun (WGS) entry which is preliminary data.</text>
</comment>
<dbReference type="SMART" id="SM01204">
    <property type="entry name" value="FIST_C"/>
    <property type="match status" value="1"/>
</dbReference>
<proteinExistence type="predicted"/>
<dbReference type="SMART" id="SM00897">
    <property type="entry name" value="FIST"/>
    <property type="match status" value="1"/>
</dbReference>
<accession>A0A562TPS7</accession>
<dbReference type="InterPro" id="IPR019494">
    <property type="entry name" value="FIST_C"/>
</dbReference>